<organism evidence="1 2">
    <name type="scientific">Roseateles oligotrophus</name>
    <dbReference type="NCBI Taxonomy" id="1769250"/>
    <lineage>
        <taxon>Bacteria</taxon>
        <taxon>Pseudomonadati</taxon>
        <taxon>Pseudomonadota</taxon>
        <taxon>Betaproteobacteria</taxon>
        <taxon>Burkholderiales</taxon>
        <taxon>Sphaerotilaceae</taxon>
        <taxon>Roseateles</taxon>
    </lineage>
</organism>
<reference evidence="1 2" key="1">
    <citation type="submission" date="2020-08" db="EMBL/GenBank/DDBJ databases">
        <title>Functional genomics of gut bacteria from endangered species of beetles.</title>
        <authorList>
            <person name="Carlos-Shanley C."/>
        </authorList>
    </citation>
    <scope>NUCLEOTIDE SEQUENCE [LARGE SCALE GENOMIC DNA]</scope>
    <source>
        <strain evidence="1 2">S00239</strain>
    </source>
</reference>
<dbReference type="EMBL" id="JACHLP010000007">
    <property type="protein sequence ID" value="MBB4845154.1"/>
    <property type="molecule type" value="Genomic_DNA"/>
</dbReference>
<gene>
    <name evidence="1" type="ORF">HNP55_003700</name>
</gene>
<evidence type="ECO:0000313" key="2">
    <source>
        <dbReference type="Proteomes" id="UP000562027"/>
    </source>
</evidence>
<protein>
    <recommendedName>
        <fullName evidence="3">EVE domain-containing protein</fullName>
    </recommendedName>
</protein>
<evidence type="ECO:0000313" key="1">
    <source>
        <dbReference type="EMBL" id="MBB4845154.1"/>
    </source>
</evidence>
<dbReference type="Gene3D" id="3.10.590.10">
    <property type="entry name" value="ph1033 like domains"/>
    <property type="match status" value="1"/>
</dbReference>
<dbReference type="InterPro" id="IPR015947">
    <property type="entry name" value="PUA-like_sf"/>
</dbReference>
<sequence>MNAGEQVRAFTAIGRVEDDEPHRAIQSECFEPFRRRVFNFQAHDAAIKPLLEALNLTRGRSAWGMLFRRGLFKIDEGDFRIIARAMSASPPPDLAA</sequence>
<dbReference type="SUPFAM" id="SSF88697">
    <property type="entry name" value="PUA domain-like"/>
    <property type="match status" value="1"/>
</dbReference>
<dbReference type="RefSeq" id="WP_184302654.1">
    <property type="nucleotide sequence ID" value="NZ_JACHLP010000007.1"/>
</dbReference>
<dbReference type="AlphaFoldDB" id="A0A840L997"/>
<keyword evidence="2" id="KW-1185">Reference proteome</keyword>
<dbReference type="Proteomes" id="UP000562027">
    <property type="component" value="Unassembled WGS sequence"/>
</dbReference>
<name>A0A840L997_9BURK</name>
<comment type="caution">
    <text evidence="1">The sequence shown here is derived from an EMBL/GenBank/DDBJ whole genome shotgun (WGS) entry which is preliminary data.</text>
</comment>
<accession>A0A840L997</accession>
<proteinExistence type="predicted"/>
<evidence type="ECO:0008006" key="3">
    <source>
        <dbReference type="Google" id="ProtNLM"/>
    </source>
</evidence>